<dbReference type="GO" id="GO:0016874">
    <property type="term" value="F:ligase activity"/>
    <property type="evidence" value="ECO:0007669"/>
    <property type="project" value="UniProtKB-KW"/>
</dbReference>
<evidence type="ECO:0000259" key="6">
    <source>
        <dbReference type="Pfam" id="PF04932"/>
    </source>
</evidence>
<feature type="transmembrane region" description="Helical" evidence="5">
    <location>
        <begin position="103"/>
        <end position="121"/>
    </location>
</feature>
<evidence type="ECO:0000256" key="2">
    <source>
        <dbReference type="ARBA" id="ARBA00022692"/>
    </source>
</evidence>
<gene>
    <name evidence="7" type="ORF">ACFPOH_12135</name>
</gene>
<dbReference type="EMBL" id="JBHSNQ010000161">
    <property type="protein sequence ID" value="MFC5542453.1"/>
    <property type="molecule type" value="Genomic_DNA"/>
</dbReference>
<feature type="transmembrane region" description="Helical" evidence="5">
    <location>
        <begin position="198"/>
        <end position="225"/>
    </location>
</feature>
<feature type="transmembrane region" description="Helical" evidence="5">
    <location>
        <begin position="245"/>
        <end position="263"/>
    </location>
</feature>
<organism evidence="7 8">
    <name type="scientific">Ureibacillus suwonensis</name>
    <dbReference type="NCBI Taxonomy" id="313007"/>
    <lineage>
        <taxon>Bacteria</taxon>
        <taxon>Bacillati</taxon>
        <taxon>Bacillota</taxon>
        <taxon>Bacilli</taxon>
        <taxon>Bacillales</taxon>
        <taxon>Caryophanaceae</taxon>
        <taxon>Ureibacillus</taxon>
    </lineage>
</organism>
<dbReference type="Proteomes" id="UP001595978">
    <property type="component" value="Unassembled WGS sequence"/>
</dbReference>
<dbReference type="Pfam" id="PF04932">
    <property type="entry name" value="Wzy_C"/>
    <property type="match status" value="1"/>
</dbReference>
<feature type="transmembrane region" description="Helical" evidence="5">
    <location>
        <begin position="21"/>
        <end position="40"/>
    </location>
</feature>
<feature type="transmembrane region" description="Helical" evidence="5">
    <location>
        <begin position="174"/>
        <end position="191"/>
    </location>
</feature>
<keyword evidence="3 5" id="KW-1133">Transmembrane helix</keyword>
<evidence type="ECO:0000256" key="3">
    <source>
        <dbReference type="ARBA" id="ARBA00022989"/>
    </source>
</evidence>
<feature type="transmembrane region" description="Helical" evidence="5">
    <location>
        <begin position="46"/>
        <end position="64"/>
    </location>
</feature>
<feature type="transmembrane region" description="Helical" evidence="5">
    <location>
        <begin position="379"/>
        <end position="396"/>
    </location>
</feature>
<feature type="transmembrane region" description="Helical" evidence="5">
    <location>
        <begin position="402"/>
        <end position="418"/>
    </location>
</feature>
<dbReference type="PANTHER" id="PTHR37422">
    <property type="entry name" value="TEICHURONIC ACID BIOSYNTHESIS PROTEIN TUAE"/>
    <property type="match status" value="1"/>
</dbReference>
<keyword evidence="2 5" id="KW-0812">Transmembrane</keyword>
<feature type="domain" description="O-antigen ligase-related" evidence="6">
    <location>
        <begin position="201"/>
        <end position="356"/>
    </location>
</feature>
<dbReference type="RefSeq" id="WP_390309864.1">
    <property type="nucleotide sequence ID" value="NZ_JBHSNQ010000161.1"/>
</dbReference>
<dbReference type="PANTHER" id="PTHR37422:SF13">
    <property type="entry name" value="LIPOPOLYSACCHARIDE BIOSYNTHESIS PROTEIN PA4999-RELATED"/>
    <property type="match status" value="1"/>
</dbReference>
<accession>A0ABW0REX8</accession>
<comment type="subcellular location">
    <subcellularLocation>
        <location evidence="1">Membrane</location>
        <topology evidence="1">Multi-pass membrane protein</topology>
    </subcellularLocation>
</comment>
<evidence type="ECO:0000313" key="7">
    <source>
        <dbReference type="EMBL" id="MFC5542453.1"/>
    </source>
</evidence>
<evidence type="ECO:0000256" key="4">
    <source>
        <dbReference type="ARBA" id="ARBA00023136"/>
    </source>
</evidence>
<dbReference type="InterPro" id="IPR051533">
    <property type="entry name" value="WaaL-like"/>
</dbReference>
<name>A0ABW0REX8_9BACL</name>
<feature type="transmembrane region" description="Helical" evidence="5">
    <location>
        <begin position="71"/>
        <end position="91"/>
    </location>
</feature>
<reference evidence="8" key="1">
    <citation type="journal article" date="2019" name="Int. J. Syst. Evol. Microbiol.">
        <title>The Global Catalogue of Microorganisms (GCM) 10K type strain sequencing project: providing services to taxonomists for standard genome sequencing and annotation.</title>
        <authorList>
            <consortium name="The Broad Institute Genomics Platform"/>
            <consortium name="The Broad Institute Genome Sequencing Center for Infectious Disease"/>
            <person name="Wu L."/>
            <person name="Ma J."/>
        </authorList>
    </citation>
    <scope>NUCLEOTIDE SEQUENCE [LARGE SCALE GENOMIC DNA]</scope>
    <source>
        <strain evidence="8">CCUG 56331</strain>
    </source>
</reference>
<evidence type="ECO:0000256" key="5">
    <source>
        <dbReference type="SAM" id="Phobius"/>
    </source>
</evidence>
<keyword evidence="4 5" id="KW-0472">Membrane</keyword>
<feature type="transmembrane region" description="Helical" evidence="5">
    <location>
        <begin position="347"/>
        <end position="367"/>
    </location>
</feature>
<keyword evidence="7" id="KW-0436">Ligase</keyword>
<proteinExistence type="predicted"/>
<feature type="transmembrane region" description="Helical" evidence="5">
    <location>
        <begin position="308"/>
        <end position="335"/>
    </location>
</feature>
<dbReference type="InterPro" id="IPR007016">
    <property type="entry name" value="O-antigen_ligase-rel_domated"/>
</dbReference>
<comment type="caution">
    <text evidence="7">The sequence shown here is derived from an EMBL/GenBank/DDBJ whole genome shotgun (WGS) entry which is preliminary data.</text>
</comment>
<evidence type="ECO:0000256" key="1">
    <source>
        <dbReference type="ARBA" id="ARBA00004141"/>
    </source>
</evidence>
<sequence>MIVKEANIITDINKNKDQISILTITLFLLAIFLNQTFIFYGINTSLADIFCILTLSLIVNKLVIPIKHLAFFIVLSISVFISSTFFVPITLGYHPEIKSVFSNYIKLAMVFLYFIIGYNIAKLKAIDKVIKWYSIVAFFCAIIGIVWSFLKINFLSEILFFGGTRFRGFLNDPNYFSIIQITALAYLSRTVKTKCKFIIWIVFILSVVTTGSKTGMVTLVIYASIRFIEYLISIKNNLQKNLLKVPILILLLLIIIPILTFSYQTIFQKLSVTFPVFLRIESVFFDFSSSITENGSGRLVTWENAIKLILLSPILGIGVGTYSGLANTLFGSVSIAHNTYLQLAVEWGLPLALVFFIYVISILWISYRKQKIKNTVNTISILRDIIIILLIGSMAISLNNARMFWLYFGSLVYSVFFHKREK</sequence>
<protein>
    <submittedName>
        <fullName evidence="7">O-antigen ligase family protein</fullName>
    </submittedName>
</protein>
<feature type="transmembrane region" description="Helical" evidence="5">
    <location>
        <begin position="133"/>
        <end position="154"/>
    </location>
</feature>
<keyword evidence="8" id="KW-1185">Reference proteome</keyword>
<evidence type="ECO:0000313" key="8">
    <source>
        <dbReference type="Proteomes" id="UP001595978"/>
    </source>
</evidence>